<accession>A0A1M5Y108</accession>
<keyword evidence="1" id="KW-0472">Membrane</keyword>
<dbReference type="InterPro" id="IPR026870">
    <property type="entry name" value="Zinc_ribbon_dom"/>
</dbReference>
<feature type="domain" description="Zinc-ribbon" evidence="2">
    <location>
        <begin position="2"/>
        <end position="22"/>
    </location>
</feature>
<dbReference type="SUPFAM" id="SSF49785">
    <property type="entry name" value="Galactose-binding domain-like"/>
    <property type="match status" value="1"/>
</dbReference>
<gene>
    <name evidence="4" type="ORF">SAMN02745207_04109</name>
</gene>
<keyword evidence="1" id="KW-0812">Transmembrane</keyword>
<dbReference type="EMBL" id="FQXM01000047">
    <property type="protein sequence ID" value="SHI05751.1"/>
    <property type="molecule type" value="Genomic_DNA"/>
</dbReference>
<dbReference type="STRING" id="1121316.SAMN02745207_04109"/>
<dbReference type="InterPro" id="IPR008979">
    <property type="entry name" value="Galactose-bd-like_sf"/>
</dbReference>
<keyword evidence="5" id="KW-1185">Reference proteome</keyword>
<dbReference type="SUPFAM" id="SSF50998">
    <property type="entry name" value="Quinoprotein alcohol dehydrogenase-like"/>
    <property type="match status" value="1"/>
</dbReference>
<dbReference type="Pfam" id="PF13240">
    <property type="entry name" value="Zn_Ribbon_1"/>
    <property type="match status" value="1"/>
</dbReference>
<dbReference type="Proteomes" id="UP000184447">
    <property type="component" value="Unassembled WGS sequence"/>
</dbReference>
<evidence type="ECO:0000259" key="2">
    <source>
        <dbReference type="Pfam" id="PF13240"/>
    </source>
</evidence>
<feature type="transmembrane region" description="Helical" evidence="1">
    <location>
        <begin position="61"/>
        <end position="79"/>
    </location>
</feature>
<dbReference type="RefSeq" id="WP_073340898.1">
    <property type="nucleotide sequence ID" value="NZ_FQXM01000047.1"/>
</dbReference>
<keyword evidence="1" id="KW-1133">Transmembrane helix</keyword>
<dbReference type="OrthoDB" id="85718at2"/>
<feature type="domain" description="NAD glycohydrolase translocation F5/8 type C" evidence="3">
    <location>
        <begin position="300"/>
        <end position="434"/>
    </location>
</feature>
<dbReference type="NCBIfam" id="NF047619">
    <property type="entry name" value="NADase_discoid"/>
    <property type="match status" value="1"/>
</dbReference>
<protein>
    <submittedName>
        <fullName evidence="4">Zinc-ribbon domain-containing protein</fullName>
    </submittedName>
</protein>
<dbReference type="InterPro" id="IPR011047">
    <property type="entry name" value="Quinoprotein_ADH-like_sf"/>
</dbReference>
<reference evidence="4 5" key="1">
    <citation type="submission" date="2016-11" db="EMBL/GenBank/DDBJ databases">
        <authorList>
            <person name="Jaros S."/>
            <person name="Januszkiewicz K."/>
            <person name="Wedrychowicz H."/>
        </authorList>
    </citation>
    <scope>NUCLEOTIDE SEQUENCE [LARGE SCALE GENOMIC DNA]</scope>
    <source>
        <strain evidence="4 5">DSM 8605</strain>
    </source>
</reference>
<proteinExistence type="predicted"/>
<dbReference type="InterPro" id="IPR057561">
    <property type="entry name" value="NADase_transloc"/>
</dbReference>
<evidence type="ECO:0000313" key="5">
    <source>
        <dbReference type="Proteomes" id="UP000184447"/>
    </source>
</evidence>
<organism evidence="4 5">
    <name type="scientific">Clostridium grantii DSM 8605</name>
    <dbReference type="NCBI Taxonomy" id="1121316"/>
    <lineage>
        <taxon>Bacteria</taxon>
        <taxon>Bacillati</taxon>
        <taxon>Bacillota</taxon>
        <taxon>Clostridia</taxon>
        <taxon>Eubacteriales</taxon>
        <taxon>Clostridiaceae</taxon>
        <taxon>Clostridium</taxon>
    </lineage>
</organism>
<dbReference type="AlphaFoldDB" id="A0A1M5Y108"/>
<dbReference type="Gene3D" id="2.60.120.260">
    <property type="entry name" value="Galactose-binding domain-like"/>
    <property type="match status" value="1"/>
</dbReference>
<evidence type="ECO:0000256" key="1">
    <source>
        <dbReference type="SAM" id="Phobius"/>
    </source>
</evidence>
<evidence type="ECO:0000259" key="3">
    <source>
        <dbReference type="Pfam" id="PF25302"/>
    </source>
</evidence>
<name>A0A1M5Y108_9CLOT</name>
<sequence length="435" mass="49268">MFCPKCGSDNLNEAKFCKKCGFNIEKFLDQNQQNEQREQQIISKQKKEGKQLNDNNIKNKYIVAGLIFVCVIIIVGVVVSSRKNQQTENIAIEKNTADLSESKENNQVDATEKAANVAIEQKNLKIESEIQELGNNKVNVYIYALNENGDKVWERNWDNLELTELDVMSPITETEDGIIYVEVYSKLYAIERSTGNELWGDVLVGSGIAPLVDKDGTIYCIGYYGPFITAISPDGSVKWTRDYEEIYWPYELDVRDTKIYIKYAQSNSDTSSKYGGVAVLSKDGDLISKELTNKKPFNNTLSSSTLNDQSNNSYVSNNVIDDKDETAWVEGVEGDGIGEYVELRADTPQEINVIEIRNGYKKSYESAENNNRVKKIQIELSEGITIVKELNSYVNELDYIILDEVVKTDHVKFTILEVYDGQKYEDTCISGINLY</sequence>
<dbReference type="Gene3D" id="2.40.128.630">
    <property type="match status" value="1"/>
</dbReference>
<evidence type="ECO:0000313" key="4">
    <source>
        <dbReference type="EMBL" id="SHI05751.1"/>
    </source>
</evidence>
<dbReference type="Pfam" id="PF25302">
    <property type="entry name" value="NADase_transloc"/>
    <property type="match status" value="1"/>
</dbReference>